<dbReference type="Proteomes" id="UP001500908">
    <property type="component" value="Unassembled WGS sequence"/>
</dbReference>
<name>A0ABP7FJC0_9ACTN</name>
<dbReference type="SUPFAM" id="SSF55961">
    <property type="entry name" value="Bet v1-like"/>
    <property type="match status" value="1"/>
</dbReference>
<dbReference type="InterPro" id="IPR023393">
    <property type="entry name" value="START-like_dom_sf"/>
</dbReference>
<protein>
    <submittedName>
        <fullName evidence="1">SRPBCC family protein</fullName>
    </submittedName>
</protein>
<dbReference type="CDD" id="cd07812">
    <property type="entry name" value="SRPBCC"/>
    <property type="match status" value="1"/>
</dbReference>
<evidence type="ECO:0000313" key="1">
    <source>
        <dbReference type="EMBL" id="GAA3741254.1"/>
    </source>
</evidence>
<accession>A0ABP7FJC0</accession>
<organism evidence="1 2">
    <name type="scientific">Salinactinospora qingdaonensis</name>
    <dbReference type="NCBI Taxonomy" id="702744"/>
    <lineage>
        <taxon>Bacteria</taxon>
        <taxon>Bacillati</taxon>
        <taxon>Actinomycetota</taxon>
        <taxon>Actinomycetes</taxon>
        <taxon>Streptosporangiales</taxon>
        <taxon>Nocardiopsidaceae</taxon>
        <taxon>Salinactinospora</taxon>
    </lineage>
</organism>
<dbReference type="InterPro" id="IPR019587">
    <property type="entry name" value="Polyketide_cyclase/dehydratase"/>
</dbReference>
<evidence type="ECO:0000313" key="2">
    <source>
        <dbReference type="Proteomes" id="UP001500908"/>
    </source>
</evidence>
<reference evidence="2" key="1">
    <citation type="journal article" date="2019" name="Int. J. Syst. Evol. Microbiol.">
        <title>The Global Catalogue of Microorganisms (GCM) 10K type strain sequencing project: providing services to taxonomists for standard genome sequencing and annotation.</title>
        <authorList>
            <consortium name="The Broad Institute Genomics Platform"/>
            <consortium name="The Broad Institute Genome Sequencing Center for Infectious Disease"/>
            <person name="Wu L."/>
            <person name="Ma J."/>
        </authorList>
    </citation>
    <scope>NUCLEOTIDE SEQUENCE [LARGE SCALE GENOMIC DNA]</scope>
    <source>
        <strain evidence="2">JCM 17137</strain>
    </source>
</reference>
<keyword evidence="2" id="KW-1185">Reference proteome</keyword>
<proteinExistence type="predicted"/>
<dbReference type="Pfam" id="PF10604">
    <property type="entry name" value="Polyketide_cyc2"/>
    <property type="match status" value="1"/>
</dbReference>
<dbReference type="RefSeq" id="WP_344970350.1">
    <property type="nucleotide sequence ID" value="NZ_BAABDD010000008.1"/>
</dbReference>
<comment type="caution">
    <text evidence="1">The sequence shown here is derived from an EMBL/GenBank/DDBJ whole genome shotgun (WGS) entry which is preliminary data.</text>
</comment>
<sequence>MSSPDRRVRLTVSRPCPAPADRVWDTLVDWRLHKQWMVLTRAHGGSGVGARVEAFTGVGPLAFRDPMEITGWQPATPTTAGYCETRHLGKVVRGWGRFDVEPAPGGMSTVTWTEWVDLPLGRLGRAGWPIVQPLLANMFDRSLRALGRLAARTRR</sequence>
<dbReference type="Gene3D" id="3.30.530.20">
    <property type="match status" value="1"/>
</dbReference>
<dbReference type="EMBL" id="BAABDD010000008">
    <property type="protein sequence ID" value="GAA3741254.1"/>
    <property type="molecule type" value="Genomic_DNA"/>
</dbReference>
<gene>
    <name evidence="1" type="ORF">GCM10022402_21310</name>
</gene>